<evidence type="ECO:0000256" key="1">
    <source>
        <dbReference type="ARBA" id="ARBA00022723"/>
    </source>
</evidence>
<dbReference type="InterPro" id="IPR058240">
    <property type="entry name" value="rSAM_sf"/>
</dbReference>
<dbReference type="Pfam" id="PF04055">
    <property type="entry name" value="Radical_SAM"/>
    <property type="match status" value="1"/>
</dbReference>
<dbReference type="STRING" id="414684.RC1_3178"/>
<keyword evidence="1" id="KW-0479">Metal-binding</keyword>
<name>B6IW68_RHOCS</name>
<dbReference type="HOGENOM" id="CLU_015525_0_0_5"/>
<dbReference type="RefSeq" id="WP_012568321.1">
    <property type="nucleotide sequence ID" value="NC_011420.2"/>
</dbReference>
<dbReference type="InterPro" id="IPR040086">
    <property type="entry name" value="MJ0683-like"/>
</dbReference>
<dbReference type="SUPFAM" id="SSF102114">
    <property type="entry name" value="Radical SAM enzymes"/>
    <property type="match status" value="1"/>
</dbReference>
<dbReference type="InterPro" id="IPR007197">
    <property type="entry name" value="rSAM"/>
</dbReference>
<dbReference type="GO" id="GO:0051536">
    <property type="term" value="F:iron-sulfur cluster binding"/>
    <property type="evidence" value="ECO:0007669"/>
    <property type="project" value="UniProtKB-KW"/>
</dbReference>
<evidence type="ECO:0000256" key="4">
    <source>
        <dbReference type="SAM" id="MobiDB-lite"/>
    </source>
</evidence>
<dbReference type="Proteomes" id="UP000001591">
    <property type="component" value="Chromosome"/>
</dbReference>
<dbReference type="SFLD" id="SFLDS00029">
    <property type="entry name" value="Radical_SAM"/>
    <property type="match status" value="1"/>
</dbReference>
<proteinExistence type="predicted"/>
<evidence type="ECO:0000313" key="7">
    <source>
        <dbReference type="Proteomes" id="UP000001591"/>
    </source>
</evidence>
<dbReference type="SFLD" id="SFLDG01084">
    <property type="entry name" value="Uncharacterised_Radical_SAM_Su"/>
    <property type="match status" value="1"/>
</dbReference>
<evidence type="ECO:0000256" key="3">
    <source>
        <dbReference type="ARBA" id="ARBA00023014"/>
    </source>
</evidence>
<dbReference type="PROSITE" id="PS51918">
    <property type="entry name" value="RADICAL_SAM"/>
    <property type="match status" value="1"/>
</dbReference>
<dbReference type="NCBIfam" id="NF033668">
    <property type="entry name" value="rSAM_PA0069"/>
    <property type="match status" value="1"/>
</dbReference>
<dbReference type="CDD" id="cd01335">
    <property type="entry name" value="Radical_SAM"/>
    <property type="match status" value="1"/>
</dbReference>
<keyword evidence="7" id="KW-1185">Reference proteome</keyword>
<accession>B6IW68</accession>
<dbReference type="KEGG" id="rce:RC1_3178"/>
<feature type="compositionally biased region" description="Basic and acidic residues" evidence="4">
    <location>
        <begin position="31"/>
        <end position="45"/>
    </location>
</feature>
<sequence length="388" mass="42979">MFRPAWHPAGMVDELPDRAVKGRGSLSNRSGRFEPTRRVAIDDGWSRPARTQPDRTGPGSSPSEATDDDALPPLRTVLHDDTSRSVIARNDSPDIPHDRSLNPYRGCEHGCIYCYARPSHAYLGLSPGLDFETTLFRKPRAAELLARELRARGYVPKPLTLGSNTDPYQPVERQERITRGVLEVLRDFRHPVGIITKSALVTRDLDILAPMAAEGLVSVAVSVTTLDRDLARRMEPRAATPARRLETVRELAAAGIPVAVLASPMIPGLTDHELEAILEEAAAAGAKRASYILLRLPLEIAALFQEWLHEHAPDRAARVLSLLRQCRDGGLYQAAFGTRMRGTGPYAELLRRRFHLACVRLGLNERRLELDCTRFRPPPAPGDQLGLF</sequence>
<dbReference type="PANTHER" id="PTHR43432">
    <property type="entry name" value="SLR0285 PROTEIN"/>
    <property type="match status" value="1"/>
</dbReference>
<feature type="region of interest" description="Disordered" evidence="4">
    <location>
        <begin position="21"/>
        <end position="94"/>
    </location>
</feature>
<evidence type="ECO:0000256" key="2">
    <source>
        <dbReference type="ARBA" id="ARBA00023004"/>
    </source>
</evidence>
<dbReference type="eggNOG" id="COG1533">
    <property type="taxonomic scope" value="Bacteria"/>
</dbReference>
<feature type="domain" description="Radical SAM core" evidence="5">
    <location>
        <begin position="93"/>
        <end position="331"/>
    </location>
</feature>
<organism evidence="6 7">
    <name type="scientific">Rhodospirillum centenum (strain ATCC 51521 / SW)</name>
    <dbReference type="NCBI Taxonomy" id="414684"/>
    <lineage>
        <taxon>Bacteria</taxon>
        <taxon>Pseudomonadati</taxon>
        <taxon>Pseudomonadota</taxon>
        <taxon>Alphaproteobacteria</taxon>
        <taxon>Rhodospirillales</taxon>
        <taxon>Rhodospirillaceae</taxon>
        <taxon>Rhodospirillum</taxon>
    </lineage>
</organism>
<dbReference type="PANTHER" id="PTHR43432:SF3">
    <property type="entry name" value="SLR0285 PROTEIN"/>
    <property type="match status" value="1"/>
</dbReference>
<reference evidence="6 7" key="1">
    <citation type="journal article" date="2010" name="BMC Genomics">
        <title>Metabolic flexibility revealed in the genome of the cyst-forming alpha-1 proteobacterium Rhodospirillum centenum.</title>
        <authorList>
            <person name="Lu Y.K."/>
            <person name="Marden J."/>
            <person name="Han M."/>
            <person name="Swingley W.D."/>
            <person name="Mastrian S.D."/>
            <person name="Chowdhury S.R."/>
            <person name="Hao J."/>
            <person name="Helmy T."/>
            <person name="Kim S."/>
            <person name="Kurdoglu A.A."/>
            <person name="Matthies H.J."/>
            <person name="Rollo D."/>
            <person name="Stothard P."/>
            <person name="Blankenship R.E."/>
            <person name="Bauer C.E."/>
            <person name="Touchman J.W."/>
        </authorList>
    </citation>
    <scope>NUCLEOTIDE SEQUENCE [LARGE SCALE GENOMIC DNA]</scope>
    <source>
        <strain evidence="7">ATCC 51521 / SW</strain>
    </source>
</reference>
<dbReference type="InterPro" id="IPR006638">
    <property type="entry name" value="Elp3/MiaA/NifB-like_rSAM"/>
</dbReference>
<keyword evidence="2" id="KW-0408">Iron</keyword>
<dbReference type="GO" id="GO:0003824">
    <property type="term" value="F:catalytic activity"/>
    <property type="evidence" value="ECO:0007669"/>
    <property type="project" value="InterPro"/>
</dbReference>
<gene>
    <name evidence="6" type="ordered locus">RC1_3178</name>
</gene>
<evidence type="ECO:0000313" key="6">
    <source>
        <dbReference type="EMBL" id="ACJ00542.1"/>
    </source>
</evidence>
<dbReference type="AlphaFoldDB" id="B6IW68"/>
<dbReference type="GO" id="GO:0046872">
    <property type="term" value="F:metal ion binding"/>
    <property type="evidence" value="ECO:0007669"/>
    <property type="project" value="UniProtKB-KW"/>
</dbReference>
<keyword evidence="3" id="KW-0411">Iron-sulfur</keyword>
<dbReference type="SMART" id="SM00729">
    <property type="entry name" value="Elp3"/>
    <property type="match status" value="1"/>
</dbReference>
<protein>
    <submittedName>
        <fullName evidence="6">Radical SAM domain protein</fullName>
    </submittedName>
</protein>
<dbReference type="EMBL" id="CP000613">
    <property type="protein sequence ID" value="ACJ00542.1"/>
    <property type="molecule type" value="Genomic_DNA"/>
</dbReference>
<dbReference type="Gene3D" id="3.80.30.30">
    <property type="match status" value="1"/>
</dbReference>
<evidence type="ECO:0000259" key="5">
    <source>
        <dbReference type="PROSITE" id="PS51918"/>
    </source>
</evidence>